<dbReference type="Gene3D" id="3.30.2110.10">
    <property type="entry name" value="CbiD-like"/>
    <property type="match status" value="1"/>
</dbReference>
<organism evidence="6 7">
    <name type="scientific">Diplocloster agilis</name>
    <dbReference type="NCBI Taxonomy" id="2850323"/>
    <lineage>
        <taxon>Bacteria</taxon>
        <taxon>Bacillati</taxon>
        <taxon>Bacillota</taxon>
        <taxon>Clostridia</taxon>
        <taxon>Lachnospirales</taxon>
        <taxon>Lachnospiraceae</taxon>
        <taxon>Diplocloster</taxon>
    </lineage>
</organism>
<dbReference type="PANTHER" id="PTHR35863">
    <property type="entry name" value="COBALT-PRECORRIN-5B C(1)-METHYLTRANSFERASE"/>
    <property type="match status" value="1"/>
</dbReference>
<accession>A0A949NDY0</accession>
<dbReference type="Proteomes" id="UP000712157">
    <property type="component" value="Unassembled WGS sequence"/>
</dbReference>
<evidence type="ECO:0000256" key="1">
    <source>
        <dbReference type="ARBA" id="ARBA00022573"/>
    </source>
</evidence>
<dbReference type="EC" id="2.1.1.195" evidence="5"/>
<comment type="catalytic activity">
    <reaction evidence="5">
        <text>Co-precorrin-5B + S-adenosyl-L-methionine = Co-precorrin-6A + S-adenosyl-L-homocysteine</text>
        <dbReference type="Rhea" id="RHEA:26285"/>
        <dbReference type="ChEBI" id="CHEBI:57856"/>
        <dbReference type="ChEBI" id="CHEBI:59789"/>
        <dbReference type="ChEBI" id="CHEBI:60063"/>
        <dbReference type="ChEBI" id="CHEBI:60064"/>
        <dbReference type="EC" id="2.1.1.195"/>
    </reaction>
</comment>
<dbReference type="RefSeq" id="WP_238721328.1">
    <property type="nucleotide sequence ID" value="NZ_JAHQCW010000010.1"/>
</dbReference>
<dbReference type="SUPFAM" id="SSF111342">
    <property type="entry name" value="CbiD-like"/>
    <property type="match status" value="1"/>
</dbReference>
<dbReference type="PANTHER" id="PTHR35863:SF1">
    <property type="entry name" value="COBALT-PRECORRIN-5B C(1)-METHYLTRANSFERASE"/>
    <property type="match status" value="1"/>
</dbReference>
<keyword evidence="4 5" id="KW-0949">S-adenosyl-L-methionine</keyword>
<dbReference type="GO" id="GO:0032259">
    <property type="term" value="P:methylation"/>
    <property type="evidence" value="ECO:0007669"/>
    <property type="project" value="UniProtKB-KW"/>
</dbReference>
<proteinExistence type="inferred from homology"/>
<evidence type="ECO:0000313" key="7">
    <source>
        <dbReference type="Proteomes" id="UP000712157"/>
    </source>
</evidence>
<dbReference type="NCBIfam" id="TIGR00312">
    <property type="entry name" value="cbiD"/>
    <property type="match status" value="1"/>
</dbReference>
<evidence type="ECO:0000256" key="3">
    <source>
        <dbReference type="ARBA" id="ARBA00022679"/>
    </source>
</evidence>
<dbReference type="HAMAP" id="MF_00787">
    <property type="entry name" value="CbiD"/>
    <property type="match status" value="1"/>
</dbReference>
<dbReference type="InterPro" id="IPR036074">
    <property type="entry name" value="CbiD_sf"/>
</dbReference>
<keyword evidence="2 5" id="KW-0489">Methyltransferase</keyword>
<evidence type="ECO:0000313" key="6">
    <source>
        <dbReference type="EMBL" id="MBU9736486.1"/>
    </source>
</evidence>
<sequence length="383" mass="41067">MLEEYRYKDKKKLRCGYTTGSCAAAAAKAAAQMLLDGNRIDAVELTTPGGVLLQLPLSGIRQENGSVTCGVKKDAGDDADITDGILIYATVRRTGRGIRLDAGEGIGRVTREGLQQKPGQPAINQGPRNMIRRAVEEIADRYGYEGGFEIILSAPGGEKIAEKTFNPRLGIEGGISILGSTGIVEPMSEAALVETIRLELQVKAAAGVRELLAAPGNYGRDFASEQLGIDLDPCVKCSNFIGDTLDMACQMDFRSLLLIGHIGKLVKLGAGVMNTHSRSADARMETLAACLLQAGGDAQTGRQILSCITTDEALEILQEAGMKEAAMKVLVNKIEVHLNHRTGGELETGVILFSNEFGLLGQSQNADRMLEQFRDKSTKKESR</sequence>
<comment type="caution">
    <text evidence="6">The sequence shown here is derived from an EMBL/GenBank/DDBJ whole genome shotgun (WGS) entry which is preliminary data.</text>
</comment>
<dbReference type="PIRSF" id="PIRSF026782">
    <property type="entry name" value="CbiD"/>
    <property type="match status" value="1"/>
</dbReference>
<comment type="similarity">
    <text evidence="5">Belongs to the CbiD family.</text>
</comment>
<keyword evidence="3 5" id="KW-0808">Transferase</keyword>
<evidence type="ECO:0000256" key="2">
    <source>
        <dbReference type="ARBA" id="ARBA00022603"/>
    </source>
</evidence>
<dbReference type="InterPro" id="IPR002748">
    <property type="entry name" value="CbiD"/>
</dbReference>
<comment type="pathway">
    <text evidence="5">Cofactor biosynthesis; adenosylcobalamin biosynthesis; cob(II)yrinate a,c-diamide from sirohydrochlorin (anaerobic route): step 6/10.</text>
</comment>
<protein>
    <recommendedName>
        <fullName evidence="5">Cobalt-precorrin-5B C(1)-methyltransferase</fullName>
        <ecNumber evidence="5">2.1.1.195</ecNumber>
    </recommendedName>
    <alternativeName>
        <fullName evidence="5">Cobalt-precorrin-6A synthase</fullName>
    </alternativeName>
</protein>
<dbReference type="GO" id="GO:0019251">
    <property type="term" value="P:anaerobic cobalamin biosynthetic process"/>
    <property type="evidence" value="ECO:0007669"/>
    <property type="project" value="UniProtKB-UniRule"/>
</dbReference>
<name>A0A949NDY0_9FIRM</name>
<dbReference type="AlphaFoldDB" id="A0A949NDY0"/>
<evidence type="ECO:0000256" key="4">
    <source>
        <dbReference type="ARBA" id="ARBA00022691"/>
    </source>
</evidence>
<comment type="function">
    <text evidence="5">Catalyzes the methylation of C-1 in cobalt-precorrin-5B to form cobalt-precorrin-6A.</text>
</comment>
<keyword evidence="7" id="KW-1185">Reference proteome</keyword>
<dbReference type="Pfam" id="PF01888">
    <property type="entry name" value="CbiD"/>
    <property type="match status" value="1"/>
</dbReference>
<keyword evidence="1 5" id="KW-0169">Cobalamin biosynthesis</keyword>
<evidence type="ECO:0000256" key="5">
    <source>
        <dbReference type="HAMAP-Rule" id="MF_00787"/>
    </source>
</evidence>
<dbReference type="EMBL" id="JAHQCW010000010">
    <property type="protein sequence ID" value="MBU9736486.1"/>
    <property type="molecule type" value="Genomic_DNA"/>
</dbReference>
<dbReference type="GO" id="GO:0008168">
    <property type="term" value="F:methyltransferase activity"/>
    <property type="evidence" value="ECO:0007669"/>
    <property type="project" value="UniProtKB-UniRule"/>
</dbReference>
<reference evidence="6" key="1">
    <citation type="submission" date="2021-06" db="EMBL/GenBank/DDBJ databases">
        <title>Description of novel taxa of the family Lachnospiraceae.</title>
        <authorList>
            <person name="Chaplin A.V."/>
            <person name="Sokolova S.R."/>
            <person name="Pikina A.P."/>
            <person name="Korzhanova M."/>
            <person name="Belova V."/>
            <person name="Korostin D."/>
            <person name="Efimov B.A."/>
        </authorList>
    </citation>
    <scope>NUCLEOTIDE SEQUENCE</scope>
    <source>
        <strain evidence="6">ASD5720</strain>
    </source>
</reference>
<gene>
    <name evidence="5 6" type="primary">cbiD</name>
    <name evidence="6" type="ORF">KTH89_08050</name>
</gene>